<dbReference type="EMBL" id="BAABAE010000003">
    <property type="protein sequence ID" value="GAA3737629.1"/>
    <property type="molecule type" value="Genomic_DNA"/>
</dbReference>
<evidence type="ECO:0000259" key="1">
    <source>
        <dbReference type="PROSITE" id="PS50943"/>
    </source>
</evidence>
<gene>
    <name evidence="2" type="ORF">GCM10022239_11680</name>
</gene>
<proteinExistence type="predicted"/>
<dbReference type="InterPro" id="IPR001387">
    <property type="entry name" value="Cro/C1-type_HTH"/>
</dbReference>
<keyword evidence="3" id="KW-1185">Reference proteome</keyword>
<sequence length="75" mass="8598">MPYPVREPNFEALRIELGRQRAVRGWTYDELAERSGVTRRTLIAMETGTTNGRLDSWFRVAQAFDLDLGTLLKAL</sequence>
<evidence type="ECO:0000313" key="3">
    <source>
        <dbReference type="Proteomes" id="UP001501004"/>
    </source>
</evidence>
<dbReference type="Proteomes" id="UP001501004">
    <property type="component" value="Unassembled WGS sequence"/>
</dbReference>
<dbReference type="Gene3D" id="1.10.260.40">
    <property type="entry name" value="lambda repressor-like DNA-binding domains"/>
    <property type="match status" value="1"/>
</dbReference>
<dbReference type="Pfam" id="PF01381">
    <property type="entry name" value="HTH_3"/>
    <property type="match status" value="1"/>
</dbReference>
<dbReference type="RefSeq" id="WP_425561951.1">
    <property type="nucleotide sequence ID" value="NZ_BAABAE010000003.1"/>
</dbReference>
<dbReference type="CDD" id="cd00093">
    <property type="entry name" value="HTH_XRE"/>
    <property type="match status" value="1"/>
</dbReference>
<reference evidence="3" key="1">
    <citation type="journal article" date="2019" name="Int. J. Syst. Evol. Microbiol.">
        <title>The Global Catalogue of Microorganisms (GCM) 10K type strain sequencing project: providing services to taxonomists for standard genome sequencing and annotation.</title>
        <authorList>
            <consortium name="The Broad Institute Genomics Platform"/>
            <consortium name="The Broad Institute Genome Sequencing Center for Infectious Disease"/>
            <person name="Wu L."/>
            <person name="Ma J."/>
        </authorList>
    </citation>
    <scope>NUCLEOTIDE SEQUENCE [LARGE SCALE GENOMIC DNA]</scope>
    <source>
        <strain evidence="3">JCM 16949</strain>
    </source>
</reference>
<comment type="caution">
    <text evidence="2">The sequence shown here is derived from an EMBL/GenBank/DDBJ whole genome shotgun (WGS) entry which is preliminary data.</text>
</comment>
<accession>A0ABP7FJX2</accession>
<organism evidence="2 3">
    <name type="scientific">Leifsonella bigeumensis</name>
    <dbReference type="NCBI Taxonomy" id="433643"/>
    <lineage>
        <taxon>Bacteria</taxon>
        <taxon>Bacillati</taxon>
        <taxon>Actinomycetota</taxon>
        <taxon>Actinomycetes</taxon>
        <taxon>Micrococcales</taxon>
        <taxon>Microbacteriaceae</taxon>
        <taxon>Leifsonella</taxon>
    </lineage>
</organism>
<dbReference type="PROSITE" id="PS50943">
    <property type="entry name" value="HTH_CROC1"/>
    <property type="match status" value="1"/>
</dbReference>
<protein>
    <recommendedName>
        <fullName evidence="1">HTH cro/C1-type domain-containing protein</fullName>
    </recommendedName>
</protein>
<dbReference type="SUPFAM" id="SSF47413">
    <property type="entry name" value="lambda repressor-like DNA-binding domains"/>
    <property type="match status" value="1"/>
</dbReference>
<dbReference type="SMART" id="SM00530">
    <property type="entry name" value="HTH_XRE"/>
    <property type="match status" value="1"/>
</dbReference>
<name>A0ABP7FJX2_9MICO</name>
<feature type="domain" description="HTH cro/C1-type" evidence="1">
    <location>
        <begin position="21"/>
        <end position="71"/>
    </location>
</feature>
<evidence type="ECO:0000313" key="2">
    <source>
        <dbReference type="EMBL" id="GAA3737629.1"/>
    </source>
</evidence>
<dbReference type="InterPro" id="IPR010982">
    <property type="entry name" value="Lambda_DNA-bd_dom_sf"/>
</dbReference>